<evidence type="ECO:0000313" key="1">
    <source>
        <dbReference type="EMBL" id="VDD94477.1"/>
    </source>
</evidence>
<dbReference type="EMBL" id="UXUI01009901">
    <property type="protein sequence ID" value="VDD94477.1"/>
    <property type="molecule type" value="Genomic_DNA"/>
</dbReference>
<sequence>MKSTADSPVSVDLGKKSVLVVDKVIGVVNGFAVPVVLRSTGAVLNDAFVAIVVGPSDAMFVVGSTVVLLGAAVITSKQPEASEVVEKGEADFVVTSENGKKSVSVVDRSLVNGFAVGVVLRTIVALLNDSNVTIVVCPSDAIFFVPSSATPGATVVISKAVAMTEIFRMLKVMQYIVNVD</sequence>
<evidence type="ECO:0000313" key="2">
    <source>
        <dbReference type="Proteomes" id="UP000274131"/>
    </source>
</evidence>
<dbReference type="WBParaSite" id="EVEC_0000983101-mRNA-1">
    <property type="protein sequence ID" value="EVEC_0000983101-mRNA-1"/>
    <property type="gene ID" value="EVEC_0000983101"/>
</dbReference>
<reference evidence="3" key="1">
    <citation type="submission" date="2017-02" db="UniProtKB">
        <authorList>
            <consortium name="WormBaseParasite"/>
        </authorList>
    </citation>
    <scope>IDENTIFICATION</scope>
</reference>
<evidence type="ECO:0000313" key="3">
    <source>
        <dbReference type="WBParaSite" id="EVEC_0000983101-mRNA-1"/>
    </source>
</evidence>
<dbReference type="Proteomes" id="UP000274131">
    <property type="component" value="Unassembled WGS sequence"/>
</dbReference>
<proteinExistence type="predicted"/>
<dbReference type="AlphaFoldDB" id="A0A0N4VGD3"/>
<protein>
    <submittedName>
        <fullName evidence="3">ACT_7 domain-containing protein</fullName>
    </submittedName>
</protein>
<accession>A0A0N4VGD3</accession>
<organism evidence="3">
    <name type="scientific">Enterobius vermicularis</name>
    <name type="common">Human pinworm</name>
    <dbReference type="NCBI Taxonomy" id="51028"/>
    <lineage>
        <taxon>Eukaryota</taxon>
        <taxon>Metazoa</taxon>
        <taxon>Ecdysozoa</taxon>
        <taxon>Nematoda</taxon>
        <taxon>Chromadorea</taxon>
        <taxon>Rhabditida</taxon>
        <taxon>Spirurina</taxon>
        <taxon>Oxyuridomorpha</taxon>
        <taxon>Oxyuroidea</taxon>
        <taxon>Oxyuridae</taxon>
        <taxon>Enterobius</taxon>
    </lineage>
</organism>
<gene>
    <name evidence="1" type="ORF">EVEC_LOCUS9228</name>
</gene>
<keyword evidence="2" id="KW-1185">Reference proteome</keyword>
<name>A0A0N4VGD3_ENTVE</name>
<reference evidence="1 2" key="2">
    <citation type="submission" date="2018-10" db="EMBL/GenBank/DDBJ databases">
        <authorList>
            <consortium name="Pathogen Informatics"/>
        </authorList>
    </citation>
    <scope>NUCLEOTIDE SEQUENCE [LARGE SCALE GENOMIC DNA]</scope>
</reference>